<feature type="transmembrane region" description="Helical" evidence="2">
    <location>
        <begin position="131"/>
        <end position="156"/>
    </location>
</feature>
<keyword evidence="2" id="KW-0812">Transmembrane</keyword>
<proteinExistence type="predicted"/>
<keyword evidence="4" id="KW-1185">Reference proteome</keyword>
<feature type="compositionally biased region" description="Polar residues" evidence="1">
    <location>
        <begin position="10"/>
        <end position="25"/>
    </location>
</feature>
<dbReference type="RefSeq" id="WP_247418914.1">
    <property type="nucleotide sequence ID" value="NZ_JALLGW010000002.1"/>
</dbReference>
<reference evidence="3 4" key="1">
    <citation type="journal article" date="2019" name="Int. J. Syst. Evol. Microbiol.">
        <title>The Global Catalogue of Microorganisms (GCM) 10K type strain sequencing project: providing services to taxonomists for standard genome sequencing and annotation.</title>
        <authorList>
            <consortium name="The Broad Institute Genomics Platform"/>
            <consortium name="The Broad Institute Genome Sequencing Center for Infectious Disease"/>
            <person name="Wu L."/>
            <person name="Ma J."/>
        </authorList>
    </citation>
    <scope>NUCLEOTIDE SEQUENCE [LARGE SCALE GENOMIC DNA]</scope>
    <source>
        <strain evidence="3 4">CGMCC 1.12543</strain>
    </source>
</reference>
<feature type="transmembrane region" description="Helical" evidence="2">
    <location>
        <begin position="245"/>
        <end position="270"/>
    </location>
</feature>
<evidence type="ECO:0000313" key="4">
    <source>
        <dbReference type="Proteomes" id="UP001596099"/>
    </source>
</evidence>
<keyword evidence="2" id="KW-1133">Transmembrane helix</keyword>
<sequence>MSAPTETDGRSTPASERSTDDTAPTASDERAGLWTLVRAVAYKKYLLLRRYPVNTVSQLVTLYLFFAVLFFGGQALAGAAITDSIEGLIVGYMLWSMSIAAYGGLSWAVMREAQWGTLEQLYMSPYGFGTVMAVRTFVNVVEALTWGVLILASMLLTTGETLSLDPLTVVPLVALTLAPVVGIGFVFGGLALVYKRIESMFQLVQFVLIGLIAAPVSVSPVVPYLPLAQGSHLLQRAMADGVHLWQFSATDLAILVGTGVGYLVVGYLAFLRASTVARRRGVLGHY</sequence>
<dbReference type="Proteomes" id="UP001596099">
    <property type="component" value="Unassembled WGS sequence"/>
</dbReference>
<dbReference type="EMBL" id="JBHSQH010000001">
    <property type="protein sequence ID" value="MFC5970196.1"/>
    <property type="molecule type" value="Genomic_DNA"/>
</dbReference>
<feature type="transmembrane region" description="Helical" evidence="2">
    <location>
        <begin position="87"/>
        <end position="110"/>
    </location>
</feature>
<comment type="caution">
    <text evidence="3">The sequence shown here is derived from an EMBL/GenBank/DDBJ whole genome shotgun (WGS) entry which is preliminary data.</text>
</comment>
<feature type="transmembrane region" description="Helical" evidence="2">
    <location>
        <begin position="59"/>
        <end position="81"/>
    </location>
</feature>
<dbReference type="PANTHER" id="PTHR43229">
    <property type="entry name" value="NODULATION PROTEIN J"/>
    <property type="match status" value="1"/>
</dbReference>
<feature type="transmembrane region" description="Helical" evidence="2">
    <location>
        <begin position="206"/>
        <end position="225"/>
    </location>
</feature>
<keyword evidence="2" id="KW-0472">Membrane</keyword>
<accession>A0ABD5RHX3</accession>
<protein>
    <submittedName>
        <fullName evidence="3">ABC transporter permease</fullName>
    </submittedName>
</protein>
<evidence type="ECO:0000313" key="3">
    <source>
        <dbReference type="EMBL" id="MFC5970196.1"/>
    </source>
</evidence>
<gene>
    <name evidence="3" type="ORF">ACFPYI_02515</name>
</gene>
<feature type="transmembrane region" description="Helical" evidence="2">
    <location>
        <begin position="168"/>
        <end position="194"/>
    </location>
</feature>
<evidence type="ECO:0000256" key="1">
    <source>
        <dbReference type="SAM" id="MobiDB-lite"/>
    </source>
</evidence>
<dbReference type="AlphaFoldDB" id="A0ABD5RHX3"/>
<name>A0ABD5RHX3_9EURY</name>
<evidence type="ECO:0000256" key="2">
    <source>
        <dbReference type="SAM" id="Phobius"/>
    </source>
</evidence>
<feature type="region of interest" description="Disordered" evidence="1">
    <location>
        <begin position="1"/>
        <end position="26"/>
    </location>
</feature>
<dbReference type="PANTHER" id="PTHR43229:SF2">
    <property type="entry name" value="NODULATION PROTEIN J"/>
    <property type="match status" value="1"/>
</dbReference>
<organism evidence="3 4">
    <name type="scientific">Halomarina salina</name>
    <dbReference type="NCBI Taxonomy" id="1872699"/>
    <lineage>
        <taxon>Archaea</taxon>
        <taxon>Methanobacteriati</taxon>
        <taxon>Methanobacteriota</taxon>
        <taxon>Stenosarchaea group</taxon>
        <taxon>Halobacteria</taxon>
        <taxon>Halobacteriales</taxon>
        <taxon>Natronomonadaceae</taxon>
        <taxon>Halomarina</taxon>
    </lineage>
</organism>
<dbReference type="InterPro" id="IPR051784">
    <property type="entry name" value="Nod_factor_ABC_transporter"/>
</dbReference>